<dbReference type="Gene3D" id="3.10.20.320">
    <property type="entry name" value="Putative peptidoglycan bound protein (lpxtg motif)"/>
    <property type="match status" value="1"/>
</dbReference>
<dbReference type="Pfam" id="PF06458">
    <property type="entry name" value="MucBP"/>
    <property type="match status" value="2"/>
</dbReference>
<organism evidence="4 5">
    <name type="scientific">Levilactobacillus hammesii DSM 16381</name>
    <dbReference type="NCBI Taxonomy" id="1423753"/>
    <lineage>
        <taxon>Bacteria</taxon>
        <taxon>Bacillati</taxon>
        <taxon>Bacillota</taxon>
        <taxon>Bacilli</taxon>
        <taxon>Lactobacillales</taxon>
        <taxon>Lactobacillaceae</taxon>
        <taxon>Levilactobacillus</taxon>
    </lineage>
</organism>
<name>A0A0R1UK17_9LACO</name>
<evidence type="ECO:0000256" key="2">
    <source>
        <dbReference type="SAM" id="MobiDB-lite"/>
    </source>
</evidence>
<dbReference type="PATRIC" id="fig|1423753.3.peg.865"/>
<keyword evidence="1" id="KW-0677">Repeat</keyword>
<dbReference type="RefSeq" id="WP_057734697.1">
    <property type="nucleotide sequence ID" value="NZ_AZFS01000061.1"/>
</dbReference>
<gene>
    <name evidence="4" type="ORF">FD28_GL000826</name>
</gene>
<dbReference type="OrthoDB" id="2252113at2"/>
<dbReference type="EMBL" id="AZFS01000061">
    <property type="protein sequence ID" value="KRL93644.1"/>
    <property type="molecule type" value="Genomic_DNA"/>
</dbReference>
<proteinExistence type="predicted"/>
<feature type="compositionally biased region" description="Polar residues" evidence="2">
    <location>
        <begin position="53"/>
        <end position="63"/>
    </location>
</feature>
<feature type="compositionally biased region" description="Low complexity" evidence="2">
    <location>
        <begin position="71"/>
        <end position="84"/>
    </location>
</feature>
<sequence length="484" mass="52695">MNQTSQGMHNRGASFTDSWRWPYWGLLGVSLVVFSLGQMQPVRAQADATGALTEQVTSQSRESASGKPVVAAASSQSIQQARSSGLPTTPVKRDLAGVPSEETTQNTEKQADSGTGTDPTNQREQQSDLERDSAAVRSQSTDDSPSHKRVTSASTAPTAGTITVHYYQKGTTHRLAPDDELSVTTGQTYAATPKAIRHYRLVNQVTTTGTYSDQAAAYFYYETKTYQVKIKYQVKLSASDQVFAGTKSSAVTWKTKVLQVPYGQPYTIPVLNFEDDGLYVIKKQLPKSLTGIMGDQTRHVTISYGSLSVRTVFNRQNDSLIHYSTDPNGVLRYAELDENEASHTLLMFTFPQNGKRIEVEMISNISGDHTQKFDLAEGQKVTVTLLDGSRHIIRVKNGVIYDRLLTGSKQAIHGANGAATATSSRVSGQASFKAAQTASDHQEAQGSAQLPQTADRTNPWLSVLGLGLLVLANMPLLLRKLKRG</sequence>
<reference evidence="4 5" key="1">
    <citation type="journal article" date="2015" name="Genome Announc.">
        <title>Expanding the biotechnology potential of lactobacilli through comparative genomics of 213 strains and associated genera.</title>
        <authorList>
            <person name="Sun Z."/>
            <person name="Harris H.M."/>
            <person name="McCann A."/>
            <person name="Guo C."/>
            <person name="Argimon S."/>
            <person name="Zhang W."/>
            <person name="Yang X."/>
            <person name="Jeffery I.B."/>
            <person name="Cooney J.C."/>
            <person name="Kagawa T.F."/>
            <person name="Liu W."/>
            <person name="Song Y."/>
            <person name="Salvetti E."/>
            <person name="Wrobel A."/>
            <person name="Rasinkangas P."/>
            <person name="Parkhill J."/>
            <person name="Rea M.C."/>
            <person name="O'Sullivan O."/>
            <person name="Ritari J."/>
            <person name="Douillard F.P."/>
            <person name="Paul Ross R."/>
            <person name="Yang R."/>
            <person name="Briner A.E."/>
            <person name="Felis G.E."/>
            <person name="de Vos W.M."/>
            <person name="Barrangou R."/>
            <person name="Klaenhammer T.R."/>
            <person name="Caufield P.W."/>
            <person name="Cui Y."/>
            <person name="Zhang H."/>
            <person name="O'Toole P.W."/>
        </authorList>
    </citation>
    <scope>NUCLEOTIDE SEQUENCE [LARGE SCALE GENOMIC DNA]</scope>
    <source>
        <strain evidence="4 5">DSM 16381</strain>
    </source>
</reference>
<keyword evidence="5" id="KW-1185">Reference proteome</keyword>
<dbReference type="InterPro" id="IPR009459">
    <property type="entry name" value="MucBP_dom"/>
</dbReference>
<feature type="region of interest" description="Disordered" evidence="2">
    <location>
        <begin position="53"/>
        <end position="157"/>
    </location>
</feature>
<comment type="caution">
    <text evidence="4">The sequence shown here is derived from an EMBL/GenBank/DDBJ whole genome shotgun (WGS) entry which is preliminary data.</text>
</comment>
<accession>A0A0R1UK17</accession>
<dbReference type="AlphaFoldDB" id="A0A0R1UK17"/>
<dbReference type="Proteomes" id="UP000051580">
    <property type="component" value="Unassembled WGS sequence"/>
</dbReference>
<feature type="compositionally biased region" description="Polar residues" evidence="2">
    <location>
        <begin position="101"/>
        <end position="124"/>
    </location>
</feature>
<feature type="compositionally biased region" description="Basic and acidic residues" evidence="2">
    <location>
        <begin position="125"/>
        <end position="134"/>
    </location>
</feature>
<evidence type="ECO:0000256" key="1">
    <source>
        <dbReference type="ARBA" id="ARBA00022737"/>
    </source>
</evidence>
<feature type="domain" description="MucBP" evidence="3">
    <location>
        <begin position="254"/>
        <end position="304"/>
    </location>
</feature>
<evidence type="ECO:0000259" key="3">
    <source>
        <dbReference type="Pfam" id="PF06458"/>
    </source>
</evidence>
<evidence type="ECO:0000313" key="5">
    <source>
        <dbReference type="Proteomes" id="UP000051580"/>
    </source>
</evidence>
<dbReference type="NCBIfam" id="TIGR01167">
    <property type="entry name" value="LPXTG_anchor"/>
    <property type="match status" value="1"/>
</dbReference>
<evidence type="ECO:0000313" key="4">
    <source>
        <dbReference type="EMBL" id="KRL93644.1"/>
    </source>
</evidence>
<protein>
    <recommendedName>
        <fullName evidence="3">MucBP domain-containing protein</fullName>
    </recommendedName>
</protein>
<feature type="domain" description="MucBP" evidence="3">
    <location>
        <begin position="161"/>
        <end position="216"/>
    </location>
</feature>